<name>A0AAN6WYF0_9PEZI</name>
<comment type="caution">
    <text evidence="2">The sequence shown here is derived from an EMBL/GenBank/DDBJ whole genome shotgun (WGS) entry which is preliminary data.</text>
</comment>
<keyword evidence="3" id="KW-1185">Reference proteome</keyword>
<evidence type="ECO:0000256" key="1">
    <source>
        <dbReference type="SAM" id="MobiDB-lite"/>
    </source>
</evidence>
<accession>A0AAN6WYF0</accession>
<evidence type="ECO:0000313" key="3">
    <source>
        <dbReference type="Proteomes" id="UP001302126"/>
    </source>
</evidence>
<reference evidence="2" key="1">
    <citation type="journal article" date="2023" name="Mol. Phylogenet. Evol.">
        <title>Genome-scale phylogeny and comparative genomics of the fungal order Sordariales.</title>
        <authorList>
            <person name="Hensen N."/>
            <person name="Bonometti L."/>
            <person name="Westerberg I."/>
            <person name="Brannstrom I.O."/>
            <person name="Guillou S."/>
            <person name="Cros-Aarteil S."/>
            <person name="Calhoun S."/>
            <person name="Haridas S."/>
            <person name="Kuo A."/>
            <person name="Mondo S."/>
            <person name="Pangilinan J."/>
            <person name="Riley R."/>
            <person name="LaButti K."/>
            <person name="Andreopoulos B."/>
            <person name="Lipzen A."/>
            <person name="Chen C."/>
            <person name="Yan M."/>
            <person name="Daum C."/>
            <person name="Ng V."/>
            <person name="Clum A."/>
            <person name="Steindorff A."/>
            <person name="Ohm R.A."/>
            <person name="Martin F."/>
            <person name="Silar P."/>
            <person name="Natvig D.O."/>
            <person name="Lalanne C."/>
            <person name="Gautier V."/>
            <person name="Ament-Velasquez S.L."/>
            <person name="Kruys A."/>
            <person name="Hutchinson M.I."/>
            <person name="Powell A.J."/>
            <person name="Barry K."/>
            <person name="Miller A.N."/>
            <person name="Grigoriev I.V."/>
            <person name="Debuchy R."/>
            <person name="Gladieux P."/>
            <person name="Hiltunen Thoren M."/>
            <person name="Johannesson H."/>
        </authorList>
    </citation>
    <scope>NUCLEOTIDE SEQUENCE</scope>
    <source>
        <strain evidence="2">PSN309</strain>
    </source>
</reference>
<dbReference type="Proteomes" id="UP001302126">
    <property type="component" value="Unassembled WGS sequence"/>
</dbReference>
<dbReference type="EMBL" id="MU864365">
    <property type="protein sequence ID" value="KAK4190514.1"/>
    <property type="molecule type" value="Genomic_DNA"/>
</dbReference>
<feature type="compositionally biased region" description="Polar residues" evidence="1">
    <location>
        <begin position="1"/>
        <end position="10"/>
    </location>
</feature>
<gene>
    <name evidence="2" type="ORF">QBC35DRAFT_471673</name>
</gene>
<protein>
    <submittedName>
        <fullName evidence="2">Uncharacterized protein</fullName>
    </submittedName>
</protein>
<reference evidence="2" key="2">
    <citation type="submission" date="2023-05" db="EMBL/GenBank/DDBJ databases">
        <authorList>
            <consortium name="Lawrence Berkeley National Laboratory"/>
            <person name="Steindorff A."/>
            <person name="Hensen N."/>
            <person name="Bonometti L."/>
            <person name="Westerberg I."/>
            <person name="Brannstrom I.O."/>
            <person name="Guillou S."/>
            <person name="Cros-Aarteil S."/>
            <person name="Calhoun S."/>
            <person name="Haridas S."/>
            <person name="Kuo A."/>
            <person name="Mondo S."/>
            <person name="Pangilinan J."/>
            <person name="Riley R."/>
            <person name="Labutti K."/>
            <person name="Andreopoulos B."/>
            <person name="Lipzen A."/>
            <person name="Chen C."/>
            <person name="Yanf M."/>
            <person name="Daum C."/>
            <person name="Ng V."/>
            <person name="Clum A."/>
            <person name="Ohm R."/>
            <person name="Martin F."/>
            <person name="Silar P."/>
            <person name="Natvig D."/>
            <person name="Lalanne C."/>
            <person name="Gautier V."/>
            <person name="Ament-Velasquez S.L."/>
            <person name="Kruys A."/>
            <person name="Hutchinson M.I."/>
            <person name="Powell A.J."/>
            <person name="Barry K."/>
            <person name="Miller A.N."/>
            <person name="Grigoriev I.V."/>
            <person name="Debuchy R."/>
            <person name="Gladieux P."/>
            <person name="Thoren M.H."/>
            <person name="Johannesson H."/>
        </authorList>
    </citation>
    <scope>NUCLEOTIDE SEQUENCE</scope>
    <source>
        <strain evidence="2">PSN309</strain>
    </source>
</reference>
<proteinExistence type="predicted"/>
<evidence type="ECO:0000313" key="2">
    <source>
        <dbReference type="EMBL" id="KAK4190514.1"/>
    </source>
</evidence>
<feature type="region of interest" description="Disordered" evidence="1">
    <location>
        <begin position="1"/>
        <end position="22"/>
    </location>
</feature>
<dbReference type="AlphaFoldDB" id="A0AAN6WYF0"/>
<sequence>MDPRSVTTRQGKARHHGSDNGSACARELRNEIEADKITASLGALEFCLLHRDGLGTTLLFSRPMRQRCHWTRTAHGGITFPSFAFSVVSGEEEERNGLPLGSAVSVTDPVILAGDGREAKQQDLDCMGAGGQGWHGCSFSTDWMHSGDCAKNPLARPITSFSALLEIGTMFAQVHGWSSPTGAPPYHQAQRSLDGRGTEGMLARPCGKRVSVDHYCSSLFSDECGFLEPEFSKRHERLFCLLFEVAYIQAHLGNYLFAGFVLSLWKIQGNIRLTPRGTPLPTPFPRSMRFVQHTLLFRQEIVCATFNNLHLATLTETPECKADSLAGCSYKILGRGFGSSKIYPYSCQASDDPGPHFVTGSPSQFESVMLIFTESRARKAPQYQRINQTASSGGFAAFLPYTFVRNLNLGVIMGVNAEGPRKISK</sequence>
<organism evidence="2 3">
    <name type="scientific">Podospora australis</name>
    <dbReference type="NCBI Taxonomy" id="1536484"/>
    <lineage>
        <taxon>Eukaryota</taxon>
        <taxon>Fungi</taxon>
        <taxon>Dikarya</taxon>
        <taxon>Ascomycota</taxon>
        <taxon>Pezizomycotina</taxon>
        <taxon>Sordariomycetes</taxon>
        <taxon>Sordariomycetidae</taxon>
        <taxon>Sordariales</taxon>
        <taxon>Podosporaceae</taxon>
        <taxon>Podospora</taxon>
    </lineage>
</organism>